<organism evidence="2 3">
    <name type="scientific">Listeria floridensis FSL S10-1187</name>
    <dbReference type="NCBI Taxonomy" id="1265817"/>
    <lineage>
        <taxon>Bacteria</taxon>
        <taxon>Bacillati</taxon>
        <taxon>Bacillota</taxon>
        <taxon>Bacilli</taxon>
        <taxon>Bacillales</taxon>
        <taxon>Listeriaceae</taxon>
        <taxon>Listeria</taxon>
    </lineage>
</organism>
<dbReference type="Proteomes" id="UP000019249">
    <property type="component" value="Unassembled WGS sequence"/>
</dbReference>
<dbReference type="SUPFAM" id="SSF82549">
    <property type="entry name" value="DAK1/DegV-like"/>
    <property type="match status" value="1"/>
</dbReference>
<dbReference type="Gene3D" id="3.30.1180.20">
    <property type="entry name" value="Dihydroxyacetone kinase, domain 2"/>
    <property type="match status" value="1"/>
</dbReference>
<accession>A0ABP3AWF4</accession>
<dbReference type="PANTHER" id="PTHR28629">
    <property type="entry name" value="TRIOKINASE/FMN CYCLASE"/>
    <property type="match status" value="1"/>
</dbReference>
<dbReference type="InterPro" id="IPR004006">
    <property type="entry name" value="DhaK_dom"/>
</dbReference>
<dbReference type="GO" id="GO:0016301">
    <property type="term" value="F:kinase activity"/>
    <property type="evidence" value="ECO:0007669"/>
    <property type="project" value="UniProtKB-KW"/>
</dbReference>
<evidence type="ECO:0000313" key="3">
    <source>
        <dbReference type="Proteomes" id="UP000019249"/>
    </source>
</evidence>
<keyword evidence="2" id="KW-0418">Kinase</keyword>
<dbReference type="PANTHER" id="PTHR28629:SF4">
    <property type="entry name" value="TRIOKINASE_FMN CYCLASE"/>
    <property type="match status" value="1"/>
</dbReference>
<sequence>MKKIINAADQVVEQMVEGLAKSHPDLVERVPDTRVLARVDKRPGKVGLVSGGGSGHEPAHAGYVGNGMLSAAVCGDVFTSPTPDQIHAGIKAADQGKGVLLIVKNYTGDVMNFDMAKELAEMDDIQVEQIIVNDDIAVEDSTFTTGRRGVAGTVLVHKIVGAAAEAGASLEELKALGEKVTASIKTIGVALSPCTVPEVGHPGFELGPDEIELGIGIHGEPGFSREKIMPSQDLAKQLLERIDNEHHFAAGDKLVVLVNGMGATPLMEQYVFANDVHEWLGAKGTSVEKTLVGDYMTSLEMAGVSLTVLKLADEKWLDMLNYPVRTIAWN</sequence>
<evidence type="ECO:0000259" key="1">
    <source>
        <dbReference type="PROSITE" id="PS51481"/>
    </source>
</evidence>
<dbReference type="Gene3D" id="3.40.50.10440">
    <property type="entry name" value="Dihydroxyacetone kinase, domain 1"/>
    <property type="match status" value="1"/>
</dbReference>
<keyword evidence="2" id="KW-0808">Transferase</keyword>
<dbReference type="EMBL" id="AODF01000033">
    <property type="protein sequence ID" value="EUJ27196.1"/>
    <property type="molecule type" value="Genomic_DNA"/>
</dbReference>
<dbReference type="InterPro" id="IPR012736">
    <property type="entry name" value="DhaK_1"/>
</dbReference>
<comment type="caution">
    <text evidence="2">The sequence shown here is derived from an EMBL/GenBank/DDBJ whole genome shotgun (WGS) entry which is preliminary data.</text>
</comment>
<gene>
    <name evidence="2" type="ORF">MFLO_13570</name>
</gene>
<dbReference type="RefSeq" id="WP_036098223.1">
    <property type="nucleotide sequence ID" value="NZ_AODF01000033.1"/>
</dbReference>
<proteinExistence type="predicted"/>
<dbReference type="NCBIfam" id="TIGR02363">
    <property type="entry name" value="dhaK1"/>
    <property type="match status" value="1"/>
</dbReference>
<protein>
    <submittedName>
        <fullName evidence="2">Dihydroxyacetone kinase subunit DhaK</fullName>
    </submittedName>
</protein>
<reference evidence="2 3" key="1">
    <citation type="journal article" date="2014" name="Int. J. Syst. Evol. Microbiol.">
        <title>Listeria floridensis sp. nov., Listeria aquatica sp. nov., Listeria cornellensis sp. nov., Listeria riparia sp. nov. and Listeria grandensis sp. nov., from agricultural and natural environments.</title>
        <authorList>
            <person name="den Bakker H.C."/>
            <person name="Warchocki S."/>
            <person name="Wright E.M."/>
            <person name="Allred A.F."/>
            <person name="Ahlstrom C."/>
            <person name="Manuel C.S."/>
            <person name="Stasiewicz M.J."/>
            <person name="Burrell A."/>
            <person name="Roof S."/>
            <person name="Strawn L."/>
            <person name="Fortes E.D."/>
            <person name="Nightingale K.K."/>
            <person name="Kephart D."/>
            <person name="Wiedmann M."/>
        </authorList>
    </citation>
    <scope>NUCLEOTIDE SEQUENCE [LARGE SCALE GENOMIC DNA]</scope>
    <source>
        <strain evidence="2 3">FSL S10-1187</strain>
    </source>
</reference>
<name>A0ABP3AWF4_9LIST</name>
<feature type="domain" description="DhaK" evidence="1">
    <location>
        <begin position="7"/>
        <end position="329"/>
    </location>
</feature>
<keyword evidence="3" id="KW-1185">Reference proteome</keyword>
<evidence type="ECO:0000313" key="2">
    <source>
        <dbReference type="EMBL" id="EUJ27196.1"/>
    </source>
</evidence>
<dbReference type="Pfam" id="PF02733">
    <property type="entry name" value="Dak1"/>
    <property type="match status" value="1"/>
</dbReference>
<dbReference type="InterPro" id="IPR050861">
    <property type="entry name" value="Dihydroxyacetone_Kinase"/>
</dbReference>
<dbReference type="PROSITE" id="PS51481">
    <property type="entry name" value="DHAK"/>
    <property type="match status" value="1"/>
</dbReference>